<dbReference type="AlphaFoldDB" id="A0A2U3QIL5"/>
<dbReference type="Proteomes" id="UP000245125">
    <property type="component" value="Unassembled WGS sequence"/>
</dbReference>
<evidence type="ECO:0000313" key="2">
    <source>
        <dbReference type="Proteomes" id="UP000245125"/>
    </source>
</evidence>
<sequence>MIVDVPIDYKDNKSLCAAVSEGVGH</sequence>
<evidence type="ECO:0000313" key="1">
    <source>
        <dbReference type="EMBL" id="SPQ01200.1"/>
    </source>
</evidence>
<organism evidence="1 2">
    <name type="scientific">Candidatus Sulfobium mesophilum</name>
    <dbReference type="NCBI Taxonomy" id="2016548"/>
    <lineage>
        <taxon>Bacteria</taxon>
        <taxon>Pseudomonadati</taxon>
        <taxon>Nitrospirota</taxon>
        <taxon>Nitrospiria</taxon>
        <taxon>Nitrospirales</taxon>
        <taxon>Nitrospiraceae</taxon>
        <taxon>Candidatus Sulfobium</taxon>
    </lineage>
</organism>
<reference evidence="2" key="1">
    <citation type="submission" date="2018-03" db="EMBL/GenBank/DDBJ databases">
        <authorList>
            <person name="Zecchin S."/>
        </authorList>
    </citation>
    <scope>NUCLEOTIDE SEQUENCE [LARGE SCALE GENOMIC DNA]</scope>
</reference>
<dbReference type="EMBL" id="OUUY01000093">
    <property type="protein sequence ID" value="SPQ01200.1"/>
    <property type="molecule type" value="Genomic_DNA"/>
</dbReference>
<gene>
    <name evidence="1" type="ORF">NBG4_460023</name>
</gene>
<keyword evidence="2" id="KW-1185">Reference proteome</keyword>
<name>A0A2U3QIL5_9BACT</name>
<proteinExistence type="predicted"/>
<accession>A0A2U3QIL5</accession>
<protein>
    <submittedName>
        <fullName evidence="1">Uncharacterized protein</fullName>
    </submittedName>
</protein>